<dbReference type="Pfam" id="PF16134">
    <property type="entry name" value="THOC2_N"/>
    <property type="match status" value="1"/>
</dbReference>
<comment type="subcellular location">
    <subcellularLocation>
        <location evidence="2">Endomembrane system</location>
    </subcellularLocation>
    <subcellularLocation>
        <location evidence="1">Nucleus</location>
    </subcellularLocation>
</comment>
<dbReference type="Proteomes" id="UP000232875">
    <property type="component" value="Unassembled WGS sequence"/>
</dbReference>
<dbReference type="GO" id="GO:0006886">
    <property type="term" value="P:intracellular protein transport"/>
    <property type="evidence" value="ECO:0007669"/>
    <property type="project" value="InterPro"/>
</dbReference>
<dbReference type="Pfam" id="PF11732">
    <property type="entry name" value="Thoc2"/>
    <property type="match status" value="1"/>
</dbReference>
<dbReference type="Gene3D" id="2.60.40.1170">
    <property type="entry name" value="Mu homology domain, subdomain B"/>
    <property type="match status" value="2"/>
</dbReference>
<sequence>MQAQDDWLRAAACALEQGSDAEALRTQLESTFTSDARAVQRALIVLLRHAALEPIAPAPDVLASIFTIHTPAFSDVLLDALWAVDWELDARQEVQSARDSDVDDVAWSGERVSLSSARARLAAILVAAVDHGVLDQTTTATRQDVPLLGAAGMVDPSIFQRRAIQIRTGRYFKQQKYNLLREENEGYAALLAQVTAQRGPPIAAELETGASVWYDDARVAEQETDEAREERAVALLGRIAALIGYFRLDAARALDVVLAVFTTHVVHHYPFFLTLLQKSTWKSERIACVLGFQFAHYANQDTREPAPENLYFVAALLVRADLVSLDALMPYLAPAQGLESLKKRHDDALASNSSGAQNALAMAAPLEADGDAEGPTTPAAPAYVPPAQLVHVMRALLACGAIKLVAPIVCQHAWLFAAYPSLMAAYVRIVKYMLQPAYDNIAMHTQAQGTSLGRALPPRLPHACAEQAPTLALTCCVPLPQATLVRRFFFFVDDWARNVVRCNDVDAVVSIALPMLRPVGAQLYQDTELLQILCRFCAAYMHMDLSLWLGVTRAMILPAISLAAPNPALLYALWSILEPLPYTERFRIYGEWKHRVYKRAELRACQKETEREARAILRRVSADNVRNMGRTLAKAAHPNPTVFFAVVLHQIQSYDNLIEPVVDAAKYLTAVEYDILTFSLLEALSNPDKERTKSDGTNLSLWLKSLASFAGAFYKKYASVNCTPLLQYLANRLVKEDTQDLVVLEELIQKMAGIEPIGELSELQIAALTGGFLLQQEAALTFIPKGVSAAPTSVLLARSAYKKGGAQLLRTLAASHLVLPILILIAQRRQACIFQEPDGDAHIKSLGSTFDTCQEILFQYVHFLVSTMPLEDFARRLPPPQDLCKRFAIDAPIAFHITRPKLVYEMRRLEKEEKSRAERKTSSECMDEALPEAEVEVKHSAETLAPNDDAVSEAQAANDNTAREAMDESVDEAAAEPPIETPCWNLALTPVVETMAECLPEGAICALGAPFFVTFWQLSLSDISVPMDRYQQEIARFRTWMREVDAAAELSENIKKSARNRLQDNITQLTAELKEQTLSYQTTRRRLAHESRFFFPADVDKGLLVEQLVAQCLHPRALLSPIDAMFAARFLRLLHTNGTQHLPTLAVYDALFCQHVAQTLFLATENEARSYARFLAAILGDMHAWLRNEAAYNREAISERVCGFALAWEGRRGIRQRDASTPLTWYAFRATVLRWHTSLSDAFIQCLQSDEYMRIRNAIVVLNRVASFFPLYSEHGKALGGAVDSIAQKESRGDLKVLAQGLVATLNKHASAWTALDVFTYVAPKKERKPSPPPKQKQKSSTAKAPKAALERAQPRPKPRKETPKESQAKDERRERHPAKRREEESRREEPVSLRIRGSDTRQEPRYRDRGWGESRRDTHDGQERPSRYSDKETWSSRRDETPRGNAAWNRRRPEEARDSKETARRPEEAQSKEDERSRKRSLADRLGSNESGASAPSSRIGSRARTSFVAEQSLGRPIVLSRFRNRRLAYPLMFVDHMNNALRACASGDGFSQDRALPPVLAMPLHQDIADVQSVSSEEASEGSASPEHLHSSADDNVWSTDAAAGPSAEAEPRALPGAVLCQIKVGELRFVMPITRNIDPLVPLCFLHKVVAVLQEYLIGSGDASCMTEELIANNFDIVYQLLEEMLDGDGNVLITEVNLLKDIVLPPSWLDRLVQTVGLGSQTEQGRTSLASPIPWRGRHAKYTKNEIFFDFIEHISGIVDRHGTPVVLDLQGQLECSAKLSGMPELTVHLNTPKIMHDSAWHPCIRVKKWNAAHILNFIPPDGTVELGTYRLDAALGKSARSSVPPLHVHVRLDRHRANPGMLPFEIAIESRVEPQLALHAVLVEWQLGDAALGVDASVHEHGTFASGGIEQGTVVFDRAQRLLRWNISRLGAHSSITLRGAVLTTGETCHPLYALQVHFRVPSHSLSGLRASTIHVEKEAYTPAKGVRNSVVGALEWRY</sequence>
<dbReference type="GO" id="GO:0006397">
    <property type="term" value="P:mRNA processing"/>
    <property type="evidence" value="ECO:0007669"/>
    <property type="project" value="InterPro"/>
</dbReference>
<evidence type="ECO:0000256" key="8">
    <source>
        <dbReference type="ARBA" id="ARBA00023242"/>
    </source>
</evidence>
<evidence type="ECO:0000313" key="11">
    <source>
        <dbReference type="EMBL" id="PKI83682.1"/>
    </source>
</evidence>
<dbReference type="GO" id="GO:0016192">
    <property type="term" value="P:vesicle-mediated transport"/>
    <property type="evidence" value="ECO:0007669"/>
    <property type="project" value="InterPro"/>
</dbReference>
<accession>A0A2N1JB09</accession>
<feature type="compositionally biased region" description="Low complexity" evidence="9">
    <location>
        <begin position="1575"/>
        <end position="1588"/>
    </location>
</feature>
<evidence type="ECO:0000256" key="3">
    <source>
        <dbReference type="ARBA" id="ARBA00007857"/>
    </source>
</evidence>
<dbReference type="Pfam" id="PF00928">
    <property type="entry name" value="Adap_comp_sub"/>
    <property type="match status" value="1"/>
</dbReference>
<gene>
    <name evidence="11" type="primary">THO2</name>
    <name evidence="11" type="ORF">MVES_002625</name>
</gene>
<dbReference type="InterPro" id="IPR011012">
    <property type="entry name" value="Longin-like_dom_sf"/>
</dbReference>
<dbReference type="InterPro" id="IPR032302">
    <property type="entry name" value="THOC2_N"/>
</dbReference>
<evidence type="ECO:0000259" key="10">
    <source>
        <dbReference type="PROSITE" id="PS51072"/>
    </source>
</evidence>
<dbReference type="InterPro" id="IPR018240">
    <property type="entry name" value="Clathrin_mu_CS"/>
</dbReference>
<dbReference type="STRING" id="2020962.A0A2N1JB09"/>
<keyword evidence="8" id="KW-0539">Nucleus</keyword>
<evidence type="ECO:0000256" key="7">
    <source>
        <dbReference type="ARBA" id="ARBA00023136"/>
    </source>
</evidence>
<evidence type="ECO:0000256" key="1">
    <source>
        <dbReference type="ARBA" id="ARBA00004123"/>
    </source>
</evidence>
<dbReference type="InterPro" id="IPR001392">
    <property type="entry name" value="Clathrin_mu"/>
</dbReference>
<dbReference type="InterPro" id="IPR028565">
    <property type="entry name" value="MHD"/>
</dbReference>
<dbReference type="PRINTS" id="PR00314">
    <property type="entry name" value="CLATHRINADPT"/>
</dbReference>
<dbReference type="GO" id="GO:0000445">
    <property type="term" value="C:THO complex part of transcription export complex"/>
    <property type="evidence" value="ECO:0007669"/>
    <property type="project" value="TreeGrafter"/>
</dbReference>
<organism evidence="11 12">
    <name type="scientific">Malassezia vespertilionis</name>
    <dbReference type="NCBI Taxonomy" id="2020962"/>
    <lineage>
        <taxon>Eukaryota</taxon>
        <taxon>Fungi</taxon>
        <taxon>Dikarya</taxon>
        <taxon>Basidiomycota</taxon>
        <taxon>Ustilaginomycotina</taxon>
        <taxon>Malasseziomycetes</taxon>
        <taxon>Malasseziales</taxon>
        <taxon>Malasseziaceae</taxon>
        <taxon>Malassezia</taxon>
    </lineage>
</organism>
<evidence type="ECO:0000313" key="12">
    <source>
        <dbReference type="Proteomes" id="UP000232875"/>
    </source>
</evidence>
<evidence type="ECO:0000256" key="4">
    <source>
        <dbReference type="ARBA" id="ARBA00019596"/>
    </source>
</evidence>
<proteinExistence type="inferred from homology"/>
<dbReference type="PANTHER" id="PTHR21597">
    <property type="entry name" value="THO2 PROTEIN"/>
    <property type="match status" value="1"/>
</dbReference>
<comment type="similarity">
    <text evidence="3">Belongs to the THOC2 family.</text>
</comment>
<feature type="domain" description="MHD" evidence="10">
    <location>
        <begin position="1748"/>
        <end position="2004"/>
    </location>
</feature>
<dbReference type="GO" id="GO:0030131">
    <property type="term" value="C:clathrin adaptor complex"/>
    <property type="evidence" value="ECO:0007669"/>
    <property type="project" value="InterPro"/>
</dbReference>
<dbReference type="GO" id="GO:0006406">
    <property type="term" value="P:mRNA export from nucleus"/>
    <property type="evidence" value="ECO:0007669"/>
    <property type="project" value="InterPro"/>
</dbReference>
<protein>
    <recommendedName>
        <fullName evidence="4">THO complex subunit 2</fullName>
    </recommendedName>
</protein>
<feature type="compositionally biased region" description="Basic and acidic residues" evidence="9">
    <location>
        <begin position="1452"/>
        <end position="1484"/>
    </location>
</feature>
<dbReference type="Pfam" id="PF11262">
    <property type="entry name" value="Tho2"/>
    <property type="match status" value="1"/>
</dbReference>
<evidence type="ECO:0000256" key="2">
    <source>
        <dbReference type="ARBA" id="ARBA00004308"/>
    </source>
</evidence>
<keyword evidence="12" id="KW-1185">Reference proteome</keyword>
<dbReference type="OrthoDB" id="29024at2759"/>
<feature type="region of interest" description="Disordered" evidence="9">
    <location>
        <begin position="1574"/>
        <end position="1612"/>
    </location>
</feature>
<dbReference type="SUPFAM" id="SSF64356">
    <property type="entry name" value="SNARE-like"/>
    <property type="match status" value="1"/>
</dbReference>
<keyword evidence="5" id="KW-0813">Transport</keyword>
<evidence type="ECO:0000256" key="6">
    <source>
        <dbReference type="ARBA" id="ARBA00022927"/>
    </source>
</evidence>
<dbReference type="Gene3D" id="3.30.450.60">
    <property type="match status" value="1"/>
</dbReference>
<reference evidence="11 12" key="1">
    <citation type="submission" date="2017-10" db="EMBL/GenBank/DDBJ databases">
        <title>A novel species of cold-tolerant Malassezia isolated from bats.</title>
        <authorList>
            <person name="Lorch J.M."/>
            <person name="Palmer J.M."/>
            <person name="Vanderwolf K.J."/>
            <person name="Schmidt K.Z."/>
            <person name="Verant M.L."/>
            <person name="Weller T.J."/>
            <person name="Blehert D.S."/>
        </authorList>
    </citation>
    <scope>NUCLEOTIDE SEQUENCE [LARGE SCALE GENOMIC DNA]</scope>
    <source>
        <strain evidence="11 12">NWHC:44797-103</strain>
    </source>
</reference>
<dbReference type="InterPro" id="IPR036168">
    <property type="entry name" value="AP2_Mu_C_sf"/>
</dbReference>
<feature type="compositionally biased region" description="Polar residues" evidence="9">
    <location>
        <begin position="1489"/>
        <end position="1501"/>
    </location>
</feature>
<keyword evidence="7" id="KW-0472">Membrane</keyword>
<feature type="compositionally biased region" description="Basic and acidic residues" evidence="9">
    <location>
        <begin position="1349"/>
        <end position="1443"/>
    </location>
</feature>
<dbReference type="InterPro" id="IPR040007">
    <property type="entry name" value="Tho2"/>
</dbReference>
<dbReference type="InterPro" id="IPR021726">
    <property type="entry name" value="THO_THOC2_N"/>
</dbReference>
<evidence type="ECO:0000256" key="9">
    <source>
        <dbReference type="SAM" id="MobiDB-lite"/>
    </source>
</evidence>
<dbReference type="SUPFAM" id="SSF49447">
    <property type="entry name" value="Second domain of Mu2 adaptin subunit (ap50) of ap2 adaptor"/>
    <property type="match status" value="1"/>
</dbReference>
<name>A0A2N1JB09_9BASI</name>
<dbReference type="PANTHER" id="PTHR21597:SF0">
    <property type="entry name" value="THO COMPLEX SUBUNIT 2"/>
    <property type="match status" value="1"/>
</dbReference>
<dbReference type="InterPro" id="IPR021418">
    <property type="entry name" value="THO_THOC2_C"/>
</dbReference>
<dbReference type="GO" id="GO:0003729">
    <property type="term" value="F:mRNA binding"/>
    <property type="evidence" value="ECO:0007669"/>
    <property type="project" value="TreeGrafter"/>
</dbReference>
<feature type="region of interest" description="Disordered" evidence="9">
    <location>
        <begin position="1325"/>
        <end position="1509"/>
    </location>
</feature>
<evidence type="ECO:0000256" key="5">
    <source>
        <dbReference type="ARBA" id="ARBA00022448"/>
    </source>
</evidence>
<keyword evidence="6" id="KW-0653">Protein transport</keyword>
<dbReference type="GO" id="GO:0012505">
    <property type="term" value="C:endomembrane system"/>
    <property type="evidence" value="ECO:0007669"/>
    <property type="project" value="UniProtKB-SubCell"/>
</dbReference>
<dbReference type="PROSITE" id="PS51072">
    <property type="entry name" value="MHD"/>
    <property type="match status" value="1"/>
</dbReference>
<dbReference type="PROSITE" id="PS00991">
    <property type="entry name" value="CLAT_ADAPTOR_M_2"/>
    <property type="match status" value="1"/>
</dbReference>
<feature type="region of interest" description="Disordered" evidence="9">
    <location>
        <begin position="943"/>
        <end position="975"/>
    </location>
</feature>
<dbReference type="EMBL" id="KZ454991">
    <property type="protein sequence ID" value="PKI83682.1"/>
    <property type="molecule type" value="Genomic_DNA"/>
</dbReference>
<feature type="compositionally biased region" description="Low complexity" evidence="9">
    <location>
        <begin position="1339"/>
        <end position="1348"/>
    </location>
</feature>